<dbReference type="AlphaFoldDB" id="L9JQH1"/>
<evidence type="ECO:0000313" key="2">
    <source>
        <dbReference type="Proteomes" id="UP000011518"/>
    </source>
</evidence>
<dbReference type="EMBL" id="KB320953">
    <property type="protein sequence ID" value="ELW52761.1"/>
    <property type="molecule type" value="Genomic_DNA"/>
</dbReference>
<reference evidence="2" key="1">
    <citation type="submission" date="2012-07" db="EMBL/GenBank/DDBJ databases">
        <title>Genome of the Chinese tree shrew, a rising model animal genetically related to primates.</title>
        <authorList>
            <person name="Zhang G."/>
            <person name="Fan Y."/>
            <person name="Yao Y."/>
            <person name="Huang Z."/>
        </authorList>
    </citation>
    <scope>NUCLEOTIDE SEQUENCE [LARGE SCALE GENOMIC DNA]</scope>
</reference>
<gene>
    <name evidence="1" type="ORF">TREES_T100017948</name>
</gene>
<dbReference type="InParanoid" id="L9JQH1"/>
<reference evidence="2" key="2">
    <citation type="journal article" date="2013" name="Nat. Commun.">
        <title>Genome of the Chinese tree shrew.</title>
        <authorList>
            <person name="Fan Y."/>
            <person name="Huang Z.Y."/>
            <person name="Cao C.C."/>
            <person name="Chen C.S."/>
            <person name="Chen Y.X."/>
            <person name="Fan D.D."/>
            <person name="He J."/>
            <person name="Hou H.L."/>
            <person name="Hu L."/>
            <person name="Hu X.T."/>
            <person name="Jiang X.T."/>
            <person name="Lai R."/>
            <person name="Lang Y.S."/>
            <person name="Liang B."/>
            <person name="Liao S.G."/>
            <person name="Mu D."/>
            <person name="Ma Y.Y."/>
            <person name="Niu Y.Y."/>
            <person name="Sun X.Q."/>
            <person name="Xia J.Q."/>
            <person name="Xiao J."/>
            <person name="Xiong Z.Q."/>
            <person name="Xu L."/>
            <person name="Yang L."/>
            <person name="Zhang Y."/>
            <person name="Zhao W."/>
            <person name="Zhao X.D."/>
            <person name="Zheng Y.T."/>
            <person name="Zhou J.M."/>
            <person name="Zhu Y.B."/>
            <person name="Zhang G.J."/>
            <person name="Wang J."/>
            <person name="Yao Y.G."/>
        </authorList>
    </citation>
    <scope>NUCLEOTIDE SEQUENCE [LARGE SCALE GENOMIC DNA]</scope>
</reference>
<name>L9JQH1_TUPCH</name>
<organism evidence="1 2">
    <name type="scientific">Tupaia chinensis</name>
    <name type="common">Chinese tree shrew</name>
    <name type="synonym">Tupaia belangeri chinensis</name>
    <dbReference type="NCBI Taxonomy" id="246437"/>
    <lineage>
        <taxon>Eukaryota</taxon>
        <taxon>Metazoa</taxon>
        <taxon>Chordata</taxon>
        <taxon>Craniata</taxon>
        <taxon>Vertebrata</taxon>
        <taxon>Euteleostomi</taxon>
        <taxon>Mammalia</taxon>
        <taxon>Eutheria</taxon>
        <taxon>Euarchontoglires</taxon>
        <taxon>Scandentia</taxon>
        <taxon>Tupaiidae</taxon>
        <taxon>Tupaia</taxon>
    </lineage>
</organism>
<evidence type="ECO:0000313" key="1">
    <source>
        <dbReference type="EMBL" id="ELW52761.1"/>
    </source>
</evidence>
<accession>L9JQH1</accession>
<protein>
    <submittedName>
        <fullName evidence="1">Uncharacterized protein</fullName>
    </submittedName>
</protein>
<dbReference type="Proteomes" id="UP000011518">
    <property type="component" value="Unassembled WGS sequence"/>
</dbReference>
<sequence>MKRGVVEDRKRLKCRWLSSEAQTWREQAFLGAVSSLTSHPATPLLSWCHDSSPRLSRSLSRSRVSLHTAQNHGDLVRHVREHGLYVCVSDTQ</sequence>
<proteinExistence type="predicted"/>
<keyword evidence="2" id="KW-1185">Reference proteome</keyword>